<dbReference type="InterPro" id="IPR014825">
    <property type="entry name" value="DNA_alkylation"/>
</dbReference>
<reference evidence="1 2" key="1">
    <citation type="submission" date="2017-11" db="EMBL/GenBank/DDBJ databases">
        <title>Complete genome sequence of Sphingomonas sp. Strain Cra20, a psychrotolerant potential plant growth promoting rhizobacteria.</title>
        <authorList>
            <person name="Luo Y."/>
        </authorList>
    </citation>
    <scope>NUCLEOTIDE SEQUENCE [LARGE SCALE GENOMIC DNA]</scope>
    <source>
        <strain evidence="1 2">Cra20</strain>
    </source>
</reference>
<dbReference type="EMBL" id="CP024923">
    <property type="protein sequence ID" value="ATY30846.1"/>
    <property type="molecule type" value="Genomic_DNA"/>
</dbReference>
<name>A0A2K8ME83_9SPHN</name>
<dbReference type="Pfam" id="PF08713">
    <property type="entry name" value="DNA_alkylation"/>
    <property type="match status" value="1"/>
</dbReference>
<dbReference type="Proteomes" id="UP000229081">
    <property type="component" value="Chromosome"/>
</dbReference>
<dbReference type="OrthoDB" id="7345147at2"/>
<proteinExistence type="predicted"/>
<accession>A0A2K8ME83</accession>
<dbReference type="KEGG" id="sphc:CVN68_01620"/>
<protein>
    <submittedName>
        <fullName evidence="1">DNA alkylation repair enzyme</fullName>
    </submittedName>
</protein>
<dbReference type="RefSeq" id="WP_100280657.1">
    <property type="nucleotide sequence ID" value="NZ_CP024923.1"/>
</dbReference>
<dbReference type="PANTHER" id="PTHR41291">
    <property type="entry name" value="DNA ALKYLATION REPAIR PROTEIN"/>
    <property type="match status" value="1"/>
</dbReference>
<dbReference type="CDD" id="cd06561">
    <property type="entry name" value="AlkD_like"/>
    <property type="match status" value="1"/>
</dbReference>
<dbReference type="InterPro" id="IPR016024">
    <property type="entry name" value="ARM-type_fold"/>
</dbReference>
<dbReference type="PANTHER" id="PTHR41291:SF1">
    <property type="entry name" value="DNA ALKYLATION REPAIR PROTEIN"/>
    <property type="match status" value="1"/>
</dbReference>
<organism evidence="1 2">
    <name type="scientific">Sphingomonas psychrotolerans</name>
    <dbReference type="NCBI Taxonomy" id="1327635"/>
    <lineage>
        <taxon>Bacteria</taxon>
        <taxon>Pseudomonadati</taxon>
        <taxon>Pseudomonadota</taxon>
        <taxon>Alphaproteobacteria</taxon>
        <taxon>Sphingomonadales</taxon>
        <taxon>Sphingomonadaceae</taxon>
        <taxon>Sphingomonas</taxon>
    </lineage>
</organism>
<dbReference type="AlphaFoldDB" id="A0A2K8ME83"/>
<dbReference type="Gene3D" id="1.25.10.90">
    <property type="match status" value="1"/>
</dbReference>
<gene>
    <name evidence="1" type="ORF">CVN68_01620</name>
</gene>
<evidence type="ECO:0000313" key="1">
    <source>
        <dbReference type="EMBL" id="ATY30846.1"/>
    </source>
</evidence>
<evidence type="ECO:0000313" key="2">
    <source>
        <dbReference type="Proteomes" id="UP000229081"/>
    </source>
</evidence>
<sequence length="225" mass="24748">MAHDTASILRALAAHADPVFRDKMGPRFGIVTADRVLGVPMARIHAVAKPLGRDPDLAEALWQSGVYEGRMVACMVDDPATVTPERMDRWRADFDNWAVTDTVCFKLWDRTPHAFAMIDRWAGLADEFGRRAAFVLLASSAVHRKGEDGDYRTRLPLIEAAASDPRNFVKKGVSWALRAIGVRRSPALRAAARDLAATLAASPDKTARWIGKDALREFARADAKG</sequence>
<keyword evidence="2" id="KW-1185">Reference proteome</keyword>
<dbReference type="SUPFAM" id="SSF48371">
    <property type="entry name" value="ARM repeat"/>
    <property type="match status" value="1"/>
</dbReference>